<evidence type="ECO:0000259" key="3">
    <source>
        <dbReference type="Pfam" id="PF00724"/>
    </source>
</evidence>
<evidence type="ECO:0000313" key="4">
    <source>
        <dbReference type="EMBL" id="AVO27173.1"/>
    </source>
</evidence>
<dbReference type="InterPro" id="IPR001155">
    <property type="entry name" value="OxRdtase_FMN_N"/>
</dbReference>
<evidence type="ECO:0000256" key="1">
    <source>
        <dbReference type="ARBA" id="ARBA00022630"/>
    </source>
</evidence>
<dbReference type="InterPro" id="IPR051799">
    <property type="entry name" value="NADH_flavin_oxidoreductase"/>
</dbReference>
<evidence type="ECO:0000256" key="2">
    <source>
        <dbReference type="ARBA" id="ARBA00023002"/>
    </source>
</evidence>
<organism evidence="4 5">
    <name type="scientific">Megasphaera elsdenii</name>
    <dbReference type="NCBI Taxonomy" id="907"/>
    <lineage>
        <taxon>Bacteria</taxon>
        <taxon>Bacillati</taxon>
        <taxon>Bacillota</taxon>
        <taxon>Negativicutes</taxon>
        <taxon>Veillonellales</taxon>
        <taxon>Veillonellaceae</taxon>
        <taxon>Megasphaera</taxon>
    </lineage>
</organism>
<gene>
    <name evidence="4" type="ORF">C6Y28_05920</name>
</gene>
<name>A0A2S0M6W2_MEGEL</name>
<evidence type="ECO:0000313" key="5">
    <source>
        <dbReference type="Proteomes" id="UP000238358"/>
    </source>
</evidence>
<accession>A0A2S0M6W2</accession>
<dbReference type="Gene3D" id="3.20.20.70">
    <property type="entry name" value="Aldolase class I"/>
    <property type="match status" value="1"/>
</dbReference>
<dbReference type="Pfam" id="PF00724">
    <property type="entry name" value="Oxidored_FMN"/>
    <property type="match status" value="1"/>
</dbReference>
<dbReference type="InterPro" id="IPR013785">
    <property type="entry name" value="Aldolase_TIM"/>
</dbReference>
<dbReference type="PANTHER" id="PTHR43656:SF2">
    <property type="entry name" value="BINDING OXIDOREDUCTASE, PUTATIVE (AFU_ORTHOLOGUE AFUA_2G08260)-RELATED"/>
    <property type="match status" value="1"/>
</dbReference>
<dbReference type="RefSeq" id="WP_027895429.1">
    <property type="nucleotide sequence ID" value="NZ_CBCSUK010000016.1"/>
</dbReference>
<dbReference type="PANTHER" id="PTHR43656">
    <property type="entry name" value="BINDING OXIDOREDUCTASE, PUTATIVE (AFU_ORTHOLOGUE AFUA_2G08260)-RELATED"/>
    <property type="match status" value="1"/>
</dbReference>
<dbReference type="GO" id="GO:0010181">
    <property type="term" value="F:FMN binding"/>
    <property type="evidence" value="ECO:0007669"/>
    <property type="project" value="InterPro"/>
</dbReference>
<protein>
    <submittedName>
        <fullName evidence="4">NADH oxidase</fullName>
    </submittedName>
</protein>
<dbReference type="EMBL" id="CP027569">
    <property type="protein sequence ID" value="AVO27173.1"/>
    <property type="molecule type" value="Genomic_DNA"/>
</dbReference>
<reference evidence="4 5" key="1">
    <citation type="journal article" date="2018" name="Genome Announc.">
        <title>Complete genomes of two Megasphaera elsdenii strains, NCIMB 702410 and ATCC 25940.</title>
        <authorList>
            <person name="Hatmaker E.A."/>
            <person name="O'Dell K."/>
            <person name="Riley L.A."/>
            <person name="Klingeman D.M."/>
            <person name="Guss A.M."/>
        </authorList>
    </citation>
    <scope>NUCLEOTIDE SEQUENCE [LARGE SCALE GENOMIC DNA]</scope>
    <source>
        <strain evidence="4 5">NCIMB702410</strain>
    </source>
</reference>
<sequence length="336" mass="35723">MKYPLLHETLKVGSSVLKNRLVMPPMATEKSAKGQVTDGLIAYYGDMARSGPGLIIQEHSFVSPDGRASANQVSLAADADIPGLQRLTAAVHAQGVPILAQISHAGSAAHRAITGQEVISASAVPNPSRAASVHGQPEFPREMTQGDIQCIIQAFVDAAARAQQAGYDGVEIHSAHGYLLDQFYSPLTNRRTDDYTGRTLEGRTRLQVEIIQAIRRRLGKDFVLSLRLGGSDYMDGGAVCAEVGQAAKLFEAAGLDMLSLSGGMSFFFRPGHTEAGYFAELAEAAKTGTTLPVMLTGGIADGAEAETFLEKGQADLIGIGRAALRDHQIYQKILSM</sequence>
<dbReference type="SUPFAM" id="SSF51395">
    <property type="entry name" value="FMN-linked oxidoreductases"/>
    <property type="match status" value="1"/>
</dbReference>
<dbReference type="Proteomes" id="UP000238358">
    <property type="component" value="Chromosome"/>
</dbReference>
<dbReference type="OrthoDB" id="9772736at2"/>
<dbReference type="AlphaFoldDB" id="A0A2S0M6W2"/>
<keyword evidence="1" id="KW-0285">Flavoprotein</keyword>
<dbReference type="CDD" id="cd02803">
    <property type="entry name" value="OYE_like_FMN_family"/>
    <property type="match status" value="1"/>
</dbReference>
<dbReference type="GO" id="GO:0016491">
    <property type="term" value="F:oxidoreductase activity"/>
    <property type="evidence" value="ECO:0007669"/>
    <property type="project" value="UniProtKB-KW"/>
</dbReference>
<keyword evidence="2" id="KW-0560">Oxidoreductase</keyword>
<feature type="domain" description="NADH:flavin oxidoreductase/NADH oxidase N-terminal" evidence="3">
    <location>
        <begin position="7"/>
        <end position="333"/>
    </location>
</feature>
<proteinExistence type="predicted"/>